<dbReference type="PANTHER" id="PTHR43547">
    <property type="entry name" value="TWO-COMPONENT HISTIDINE KINASE"/>
    <property type="match status" value="1"/>
</dbReference>
<dbReference type="EMBL" id="JBHSWE010000002">
    <property type="protein sequence ID" value="MFC6674142.1"/>
    <property type="molecule type" value="Genomic_DNA"/>
</dbReference>
<dbReference type="GO" id="GO:0005524">
    <property type="term" value="F:ATP binding"/>
    <property type="evidence" value="ECO:0007669"/>
    <property type="project" value="UniProtKB-KW"/>
</dbReference>
<dbReference type="InterPro" id="IPR005467">
    <property type="entry name" value="His_kinase_dom"/>
</dbReference>
<feature type="domain" description="Response regulatory" evidence="6">
    <location>
        <begin position="182"/>
        <end position="297"/>
    </location>
</feature>
<dbReference type="InterPro" id="IPR011006">
    <property type="entry name" value="CheY-like_superfamily"/>
</dbReference>
<feature type="domain" description="Histidine kinase" evidence="5">
    <location>
        <begin position="1"/>
        <end position="128"/>
    </location>
</feature>
<comment type="catalytic activity">
    <reaction evidence="1">
        <text>ATP + protein L-histidine = ADP + protein N-phospho-L-histidine.</text>
        <dbReference type="EC" id="2.7.13.3"/>
    </reaction>
</comment>
<keyword evidence="3 4" id="KW-0597">Phosphoprotein</keyword>
<gene>
    <name evidence="7" type="ORF">ACFQDL_31590</name>
</gene>
<dbReference type="Gene3D" id="3.40.50.2300">
    <property type="match status" value="1"/>
</dbReference>
<dbReference type="InterPro" id="IPR001789">
    <property type="entry name" value="Sig_transdc_resp-reg_receiver"/>
</dbReference>
<dbReference type="PANTHER" id="PTHR43547:SF2">
    <property type="entry name" value="HYBRID SIGNAL TRANSDUCTION HISTIDINE KINASE C"/>
    <property type="match status" value="1"/>
</dbReference>
<accession>A0ABW2AAB6</accession>
<dbReference type="Pfam" id="PF02518">
    <property type="entry name" value="HATPase_c"/>
    <property type="match status" value="2"/>
</dbReference>
<keyword evidence="7" id="KW-0067">ATP-binding</keyword>
<dbReference type="Pfam" id="PF00072">
    <property type="entry name" value="Response_reg"/>
    <property type="match status" value="1"/>
</dbReference>
<reference evidence="8" key="1">
    <citation type="journal article" date="2019" name="Int. J. Syst. Evol. Microbiol.">
        <title>The Global Catalogue of Microorganisms (GCM) 10K type strain sequencing project: providing services to taxonomists for standard genome sequencing and annotation.</title>
        <authorList>
            <consortium name="The Broad Institute Genomics Platform"/>
            <consortium name="The Broad Institute Genome Sequencing Center for Infectious Disease"/>
            <person name="Wu L."/>
            <person name="Ma J."/>
        </authorList>
    </citation>
    <scope>NUCLEOTIDE SEQUENCE [LARGE SCALE GENOMIC DNA]</scope>
    <source>
        <strain evidence="8">NBRC 111756</strain>
    </source>
</reference>
<dbReference type="Gene3D" id="3.30.565.10">
    <property type="entry name" value="Histidine kinase-like ATPase, C-terminal domain"/>
    <property type="match status" value="2"/>
</dbReference>
<evidence type="ECO:0000256" key="1">
    <source>
        <dbReference type="ARBA" id="ARBA00000085"/>
    </source>
</evidence>
<dbReference type="PROSITE" id="PS50110">
    <property type="entry name" value="RESPONSE_REGULATORY"/>
    <property type="match status" value="1"/>
</dbReference>
<name>A0ABW2AAB6_9GAMM</name>
<dbReference type="SUPFAM" id="SSF52172">
    <property type="entry name" value="CheY-like"/>
    <property type="match status" value="1"/>
</dbReference>
<protein>
    <recommendedName>
        <fullName evidence="2">histidine kinase</fullName>
        <ecNumber evidence="2">2.7.13.3</ecNumber>
    </recommendedName>
</protein>
<keyword evidence="8" id="KW-1185">Reference proteome</keyword>
<dbReference type="PROSITE" id="PS50109">
    <property type="entry name" value="HIS_KIN"/>
    <property type="match status" value="1"/>
</dbReference>
<dbReference type="PRINTS" id="PR00344">
    <property type="entry name" value="BCTRLSENSOR"/>
</dbReference>
<dbReference type="InterPro" id="IPR036890">
    <property type="entry name" value="HATPase_C_sf"/>
</dbReference>
<dbReference type="RefSeq" id="WP_379913831.1">
    <property type="nucleotide sequence ID" value="NZ_JBHSWE010000002.1"/>
</dbReference>
<sequence>MLTFDPDPALGRVCIDSGHFEKIAMNLVSNALKFTPEKGSIRLELRLLDDNWFEFAVADTGPGIAKDQQARLFHRFHQVNAASTRRHGGTGIGLALVKELTELMGGEVGLTSDLGQGSRFFVRLPRGTDRIVQQSDTSNGHSVPDYATQDTMLRLARFQEGGLEAPAFSGTPKQRLSDQAAVVLVVDDTPDMRDFIAEMLAGDFEVLTANDGLQAWQLLQHHRVDIVVSDVMMPELDGLGLTNCIKASTTLAHLPVILVTARGGAEASVSGLESGADDYIAKPFSPQELQARVHSALRMAQVQAQLREKSREAGMAMLATGILHNLGNALNGVTVSSGLIQDRLRDSKATKLHKTVQLLQQHVDDLPGFLAKDPAGRMLPDYLGELSRLLETEQAELLSEVAALRGCTEYAAEVVAAHQRFATAGGVQEMLSARSLMDTALKLGLAAFDIEGIQIERRYYDTDDVAADRHKVLQILINLLVNACQALLVSEHPDKRIMVRTVLEQDAVVFEVSDNGIGIDSTALQQLFDQGYTTKGGAMALVCISVRPGPKRCAALCNAIAMA</sequence>
<keyword evidence="7" id="KW-0547">Nucleotide-binding</keyword>
<dbReference type="InterPro" id="IPR003594">
    <property type="entry name" value="HATPase_dom"/>
</dbReference>
<dbReference type="SMART" id="SM00448">
    <property type="entry name" value="REC"/>
    <property type="match status" value="1"/>
</dbReference>
<proteinExistence type="predicted"/>
<organism evidence="7 8">
    <name type="scientific">Marinobacterium aestuariivivens</name>
    <dbReference type="NCBI Taxonomy" id="1698799"/>
    <lineage>
        <taxon>Bacteria</taxon>
        <taxon>Pseudomonadati</taxon>
        <taxon>Pseudomonadota</taxon>
        <taxon>Gammaproteobacteria</taxon>
        <taxon>Oceanospirillales</taxon>
        <taxon>Oceanospirillaceae</taxon>
        <taxon>Marinobacterium</taxon>
    </lineage>
</organism>
<evidence type="ECO:0000256" key="4">
    <source>
        <dbReference type="PROSITE-ProRule" id="PRU00169"/>
    </source>
</evidence>
<dbReference type="SUPFAM" id="SSF55874">
    <property type="entry name" value="ATPase domain of HSP90 chaperone/DNA topoisomerase II/histidine kinase"/>
    <property type="match status" value="2"/>
</dbReference>
<comment type="caution">
    <text evidence="7">The sequence shown here is derived from an EMBL/GenBank/DDBJ whole genome shotgun (WGS) entry which is preliminary data.</text>
</comment>
<dbReference type="CDD" id="cd16922">
    <property type="entry name" value="HATPase_EvgS-ArcB-TorS-like"/>
    <property type="match status" value="1"/>
</dbReference>
<dbReference type="EC" id="2.7.13.3" evidence="2"/>
<dbReference type="InterPro" id="IPR004358">
    <property type="entry name" value="Sig_transdc_His_kin-like_C"/>
</dbReference>
<dbReference type="SMART" id="SM00387">
    <property type="entry name" value="HATPase_c"/>
    <property type="match status" value="2"/>
</dbReference>
<evidence type="ECO:0000259" key="6">
    <source>
        <dbReference type="PROSITE" id="PS50110"/>
    </source>
</evidence>
<dbReference type="Proteomes" id="UP001596422">
    <property type="component" value="Unassembled WGS sequence"/>
</dbReference>
<feature type="modified residue" description="4-aspartylphosphate" evidence="4">
    <location>
        <position position="230"/>
    </location>
</feature>
<evidence type="ECO:0000256" key="3">
    <source>
        <dbReference type="ARBA" id="ARBA00022553"/>
    </source>
</evidence>
<evidence type="ECO:0000313" key="7">
    <source>
        <dbReference type="EMBL" id="MFC6674142.1"/>
    </source>
</evidence>
<evidence type="ECO:0000256" key="2">
    <source>
        <dbReference type="ARBA" id="ARBA00012438"/>
    </source>
</evidence>
<evidence type="ECO:0000313" key="8">
    <source>
        <dbReference type="Proteomes" id="UP001596422"/>
    </source>
</evidence>
<evidence type="ECO:0000259" key="5">
    <source>
        <dbReference type="PROSITE" id="PS50109"/>
    </source>
</evidence>